<reference evidence="2" key="1">
    <citation type="journal article" date="2016" name="Nat. Genet.">
        <title>The genome sequences of Arachis duranensis and Arachis ipaensis, the diploid ancestors of cultivated peanut.</title>
        <authorList>
            <person name="Bertioli D.J."/>
            <person name="Cannon S.B."/>
            <person name="Froenicke L."/>
            <person name="Huang G."/>
            <person name="Farmer A.D."/>
            <person name="Cannon E.K."/>
            <person name="Liu X."/>
            <person name="Gao D."/>
            <person name="Clevenger J."/>
            <person name="Dash S."/>
            <person name="Ren L."/>
            <person name="Moretzsohn M.C."/>
            <person name="Shirasawa K."/>
            <person name="Huang W."/>
            <person name="Vidigal B."/>
            <person name="Abernathy B."/>
            <person name="Chu Y."/>
            <person name="Niederhuth C.E."/>
            <person name="Umale P."/>
            <person name="Araujo A.C."/>
            <person name="Kozik A."/>
            <person name="Kim K.D."/>
            <person name="Burow M.D."/>
            <person name="Varshney R.K."/>
            <person name="Wang X."/>
            <person name="Zhang X."/>
            <person name="Barkley N."/>
            <person name="Guimaraes P.M."/>
            <person name="Isobe S."/>
            <person name="Guo B."/>
            <person name="Liao B."/>
            <person name="Stalker H.T."/>
            <person name="Schmitz R.J."/>
            <person name="Scheffler B.E."/>
            <person name="Leal-Bertioli S.C."/>
            <person name="Xun X."/>
            <person name="Jackson S.A."/>
            <person name="Michelmore R."/>
            <person name="Ozias-Akins P."/>
        </authorList>
    </citation>
    <scope>NUCLEOTIDE SEQUENCE [LARGE SCALE GENOMIC DNA]</scope>
    <source>
        <strain evidence="2">cv. V14167</strain>
    </source>
</reference>
<feature type="compositionally biased region" description="Low complexity" evidence="1">
    <location>
        <begin position="126"/>
        <end position="150"/>
    </location>
</feature>
<feature type="region of interest" description="Disordered" evidence="1">
    <location>
        <begin position="82"/>
        <end position="207"/>
    </location>
</feature>
<accession>A0A6P5MG87</accession>
<evidence type="ECO:0000313" key="2">
    <source>
        <dbReference type="Proteomes" id="UP000515211"/>
    </source>
</evidence>
<name>A0A6P5MG87_ARADU</name>
<dbReference type="RefSeq" id="XP_020981818.2">
    <property type="nucleotide sequence ID" value="XM_021126159.2"/>
</dbReference>
<feature type="region of interest" description="Disordered" evidence="1">
    <location>
        <begin position="219"/>
        <end position="258"/>
    </location>
</feature>
<feature type="compositionally biased region" description="Pro residues" evidence="1">
    <location>
        <begin position="183"/>
        <end position="192"/>
    </location>
</feature>
<evidence type="ECO:0000313" key="3">
    <source>
        <dbReference type="RefSeq" id="XP_020981818.2"/>
    </source>
</evidence>
<feature type="compositionally biased region" description="Basic and acidic residues" evidence="1">
    <location>
        <begin position="230"/>
        <end position="256"/>
    </location>
</feature>
<reference evidence="3" key="2">
    <citation type="submission" date="2025-08" db="UniProtKB">
        <authorList>
            <consortium name="RefSeq"/>
        </authorList>
    </citation>
    <scope>IDENTIFICATION</scope>
    <source>
        <tissue evidence="3">Whole plant</tissue>
    </source>
</reference>
<dbReference type="Proteomes" id="UP000515211">
    <property type="component" value="Chromosome 6"/>
</dbReference>
<feature type="region of interest" description="Disordered" evidence="1">
    <location>
        <begin position="299"/>
        <end position="327"/>
    </location>
</feature>
<keyword evidence="2" id="KW-1185">Reference proteome</keyword>
<dbReference type="KEGG" id="adu:107491772"/>
<evidence type="ECO:0000256" key="1">
    <source>
        <dbReference type="SAM" id="MobiDB-lite"/>
    </source>
</evidence>
<proteinExistence type="predicted"/>
<dbReference type="AlphaFoldDB" id="A0A6P5MG87"/>
<feature type="compositionally biased region" description="Low complexity" evidence="1">
    <location>
        <begin position="82"/>
        <end position="103"/>
    </location>
</feature>
<protein>
    <submittedName>
        <fullName evidence="3">Uncharacterized protein LOC107491772</fullName>
    </submittedName>
</protein>
<sequence length="382" mass="41869">MNDPINCKELSGHIESDAFPILILHWSGLTRIHNSRPLCFNLTQVIRLFTLDSINNNHFAPILTIFHLNTFSHFFLPTFRTSSAPSSPQTQPQEPTPAQEAPSRVAAGDARTSAPSSPAQKPPAPSSSLPSSPIPKATVITTSSVPTSPSRKPNTSYSPPRESPKTIKQPVQSPMQSPKFKPSAPPPSPLTLPPSQLKTEPKIPMEAEPKTVLVQSTVEKPRQWHNGNNDFHRETTHHGKHGHESKEKSIHRKVSDSEDSGMKVITIAGENRGAYMELVQSQKKHEPIYLHKKGIVTDHGSEWESSSGGEGSSKQKHKNGKGRGTSSFPMAAYMNSNVQCVNNSLLYNTSCSHHDPGVRLSLSKKPFGDGYHIKEHLEGPSV</sequence>
<organism evidence="2 3">
    <name type="scientific">Arachis duranensis</name>
    <name type="common">Wild peanut</name>
    <dbReference type="NCBI Taxonomy" id="130453"/>
    <lineage>
        <taxon>Eukaryota</taxon>
        <taxon>Viridiplantae</taxon>
        <taxon>Streptophyta</taxon>
        <taxon>Embryophyta</taxon>
        <taxon>Tracheophyta</taxon>
        <taxon>Spermatophyta</taxon>
        <taxon>Magnoliopsida</taxon>
        <taxon>eudicotyledons</taxon>
        <taxon>Gunneridae</taxon>
        <taxon>Pentapetalae</taxon>
        <taxon>rosids</taxon>
        <taxon>fabids</taxon>
        <taxon>Fabales</taxon>
        <taxon>Fabaceae</taxon>
        <taxon>Papilionoideae</taxon>
        <taxon>50 kb inversion clade</taxon>
        <taxon>dalbergioids sensu lato</taxon>
        <taxon>Dalbergieae</taxon>
        <taxon>Pterocarpus clade</taxon>
        <taxon>Arachis</taxon>
    </lineage>
</organism>
<gene>
    <name evidence="3" type="primary">LOC107491772</name>
</gene>
<dbReference type="GeneID" id="107491772"/>
<dbReference type="PANTHER" id="PTHR33472">
    <property type="entry name" value="OS01G0106600 PROTEIN"/>
    <property type="match status" value="1"/>
</dbReference>
<dbReference type="PANTHER" id="PTHR33472:SF1">
    <property type="entry name" value="EXTENSIN-RELATED"/>
    <property type="match status" value="1"/>
</dbReference>